<dbReference type="PANTHER" id="PTHR24346:SF38">
    <property type="entry name" value="NON-SPECIFIC SERINE_THREONINE PROTEIN KINASE"/>
    <property type="match status" value="1"/>
</dbReference>
<dbReference type="GO" id="GO:0000226">
    <property type="term" value="P:microtubule cytoskeleton organization"/>
    <property type="evidence" value="ECO:0007669"/>
    <property type="project" value="TreeGrafter"/>
</dbReference>
<evidence type="ECO:0000256" key="16">
    <source>
        <dbReference type="SAM" id="MobiDB-lite"/>
    </source>
</evidence>
<dbReference type="Pfam" id="PF23312">
    <property type="entry name" value="UBA_SIK3"/>
    <property type="match status" value="1"/>
</dbReference>
<evidence type="ECO:0000256" key="7">
    <source>
        <dbReference type="ARBA" id="ARBA00022679"/>
    </source>
</evidence>
<dbReference type="Pfam" id="PF00069">
    <property type="entry name" value="Pkinase"/>
    <property type="match status" value="1"/>
</dbReference>
<keyword evidence="20" id="KW-1185">Reference proteome</keyword>
<dbReference type="CDD" id="cd14071">
    <property type="entry name" value="STKc_SIK"/>
    <property type="match status" value="1"/>
</dbReference>
<proteinExistence type="predicted"/>
<evidence type="ECO:0000259" key="17">
    <source>
        <dbReference type="PROSITE" id="PS50011"/>
    </source>
</evidence>
<keyword evidence="5" id="KW-0723">Serine/threonine-protein kinase</keyword>
<dbReference type="InterPro" id="IPR057380">
    <property type="entry name" value="UBA_SIK1/2/3"/>
</dbReference>
<evidence type="ECO:0000256" key="10">
    <source>
        <dbReference type="ARBA" id="ARBA00022777"/>
    </source>
</evidence>
<keyword evidence="4" id="KW-0963">Cytoplasm</keyword>
<dbReference type="PROSITE" id="PS50011">
    <property type="entry name" value="PROTEIN_KINASE_DOM"/>
    <property type="match status" value="1"/>
</dbReference>
<evidence type="ECO:0000256" key="13">
    <source>
        <dbReference type="ARBA" id="ARBA00047899"/>
    </source>
</evidence>
<feature type="compositionally biased region" description="Polar residues" evidence="16">
    <location>
        <begin position="731"/>
        <end position="745"/>
    </location>
</feature>
<dbReference type="SMART" id="SM00220">
    <property type="entry name" value="S_TKc"/>
    <property type="match status" value="1"/>
</dbReference>
<reference evidence="19" key="1">
    <citation type="submission" date="2025-08" db="UniProtKB">
        <authorList>
            <consortium name="Ensembl"/>
        </authorList>
    </citation>
    <scope>IDENTIFICATION</scope>
</reference>
<evidence type="ECO:0000256" key="15">
    <source>
        <dbReference type="PROSITE-ProRule" id="PRU10141"/>
    </source>
</evidence>
<dbReference type="PROSITE" id="PS00107">
    <property type="entry name" value="PROTEIN_KINASE_ATP"/>
    <property type="match status" value="1"/>
</dbReference>
<comment type="catalytic activity">
    <reaction evidence="13">
        <text>L-threonyl-[protein] + ATP = O-phospho-L-threonyl-[protein] + ADP + H(+)</text>
        <dbReference type="Rhea" id="RHEA:46608"/>
        <dbReference type="Rhea" id="RHEA-COMP:11060"/>
        <dbReference type="Rhea" id="RHEA-COMP:11605"/>
        <dbReference type="ChEBI" id="CHEBI:15378"/>
        <dbReference type="ChEBI" id="CHEBI:30013"/>
        <dbReference type="ChEBI" id="CHEBI:30616"/>
        <dbReference type="ChEBI" id="CHEBI:61977"/>
        <dbReference type="ChEBI" id="CHEBI:456216"/>
        <dbReference type="EC" id="2.7.11.1"/>
    </reaction>
</comment>
<keyword evidence="12" id="KW-0460">Magnesium</keyword>
<dbReference type="InterPro" id="IPR011009">
    <property type="entry name" value="Kinase-like_dom_sf"/>
</dbReference>
<dbReference type="FunFam" id="3.30.200.20:FF:000003">
    <property type="entry name" value="Non-specific serine/threonine protein kinase"/>
    <property type="match status" value="1"/>
</dbReference>
<dbReference type="CDD" id="cd14409">
    <property type="entry name" value="UBA_SIK2"/>
    <property type="match status" value="1"/>
</dbReference>
<feature type="domain" description="Protein kinase" evidence="17">
    <location>
        <begin position="21"/>
        <end position="272"/>
    </location>
</feature>
<evidence type="ECO:0000256" key="14">
    <source>
        <dbReference type="ARBA" id="ARBA00048679"/>
    </source>
</evidence>
<evidence type="ECO:0000313" key="19">
    <source>
        <dbReference type="Ensembl" id="ENSCCRP00010105017.1"/>
    </source>
</evidence>
<dbReference type="SUPFAM" id="SSF56112">
    <property type="entry name" value="Protein kinase-like (PK-like)"/>
    <property type="match status" value="1"/>
</dbReference>
<dbReference type="Gene3D" id="1.10.510.10">
    <property type="entry name" value="Transferase(Phosphotransferase) domain 1"/>
    <property type="match status" value="1"/>
</dbReference>
<evidence type="ECO:0000256" key="12">
    <source>
        <dbReference type="ARBA" id="ARBA00022842"/>
    </source>
</evidence>
<dbReference type="PROSITE" id="PS00108">
    <property type="entry name" value="PROTEIN_KINASE_ST"/>
    <property type="match status" value="1"/>
</dbReference>
<evidence type="ECO:0000256" key="2">
    <source>
        <dbReference type="ARBA" id="ARBA00004496"/>
    </source>
</evidence>
<keyword evidence="9 15" id="KW-0547">Nucleotide-binding</keyword>
<dbReference type="PANTHER" id="PTHR24346">
    <property type="entry name" value="MAP/MICROTUBULE AFFINITY-REGULATING KINASE"/>
    <property type="match status" value="1"/>
</dbReference>
<feature type="domain" description="UBA" evidence="18">
    <location>
        <begin position="296"/>
        <end position="336"/>
    </location>
</feature>
<comment type="catalytic activity">
    <reaction evidence="14">
        <text>L-seryl-[protein] + ATP = O-phospho-L-seryl-[protein] + ADP + H(+)</text>
        <dbReference type="Rhea" id="RHEA:17989"/>
        <dbReference type="Rhea" id="RHEA-COMP:9863"/>
        <dbReference type="Rhea" id="RHEA-COMP:11604"/>
        <dbReference type="ChEBI" id="CHEBI:15378"/>
        <dbReference type="ChEBI" id="CHEBI:29999"/>
        <dbReference type="ChEBI" id="CHEBI:30616"/>
        <dbReference type="ChEBI" id="CHEBI:83421"/>
        <dbReference type="ChEBI" id="CHEBI:456216"/>
        <dbReference type="EC" id="2.7.11.1"/>
    </reaction>
</comment>
<gene>
    <name evidence="19" type="primary">LOC109103188</name>
</gene>
<accession>A0A8C1PB12</accession>
<dbReference type="GO" id="GO:0035556">
    <property type="term" value="P:intracellular signal transduction"/>
    <property type="evidence" value="ECO:0007669"/>
    <property type="project" value="TreeGrafter"/>
</dbReference>
<evidence type="ECO:0000256" key="5">
    <source>
        <dbReference type="ARBA" id="ARBA00022527"/>
    </source>
</evidence>
<dbReference type="EC" id="2.7.11.1" evidence="3"/>
<evidence type="ECO:0000256" key="6">
    <source>
        <dbReference type="ARBA" id="ARBA00022553"/>
    </source>
</evidence>
<keyword evidence="10" id="KW-0418">Kinase</keyword>
<dbReference type="GO" id="GO:0050321">
    <property type="term" value="F:tau-protein kinase activity"/>
    <property type="evidence" value="ECO:0007669"/>
    <property type="project" value="TreeGrafter"/>
</dbReference>
<evidence type="ECO:0000256" key="1">
    <source>
        <dbReference type="ARBA" id="ARBA00001946"/>
    </source>
</evidence>
<keyword evidence="11 15" id="KW-0067">ATP-binding</keyword>
<dbReference type="GO" id="GO:0005524">
    <property type="term" value="F:ATP binding"/>
    <property type="evidence" value="ECO:0007669"/>
    <property type="project" value="UniProtKB-UniRule"/>
</dbReference>
<dbReference type="InterPro" id="IPR008271">
    <property type="entry name" value="Ser/Thr_kinase_AS"/>
</dbReference>
<dbReference type="InterPro" id="IPR000719">
    <property type="entry name" value="Prot_kinase_dom"/>
</dbReference>
<dbReference type="AlphaFoldDB" id="A0A8C1PB12"/>
<organism evidence="19 20">
    <name type="scientific">Cyprinus carpio</name>
    <name type="common">Common carp</name>
    <dbReference type="NCBI Taxonomy" id="7962"/>
    <lineage>
        <taxon>Eukaryota</taxon>
        <taxon>Metazoa</taxon>
        <taxon>Chordata</taxon>
        <taxon>Craniata</taxon>
        <taxon>Vertebrata</taxon>
        <taxon>Euteleostomi</taxon>
        <taxon>Actinopterygii</taxon>
        <taxon>Neopterygii</taxon>
        <taxon>Teleostei</taxon>
        <taxon>Ostariophysi</taxon>
        <taxon>Cypriniformes</taxon>
        <taxon>Cyprinidae</taxon>
        <taxon>Cyprininae</taxon>
        <taxon>Cyprinus</taxon>
    </lineage>
</organism>
<dbReference type="InterPro" id="IPR034672">
    <property type="entry name" value="SIK"/>
</dbReference>
<comment type="subcellular location">
    <subcellularLocation>
        <location evidence="2">Cytoplasm</location>
    </subcellularLocation>
</comment>
<evidence type="ECO:0000256" key="4">
    <source>
        <dbReference type="ARBA" id="ARBA00022490"/>
    </source>
</evidence>
<dbReference type="Ensembl" id="ENSCCRT00010116694.1">
    <property type="protein sequence ID" value="ENSCCRP00010105017.1"/>
    <property type="gene ID" value="ENSCCRG00010045753.1"/>
</dbReference>
<feature type="binding site" evidence="15">
    <location>
        <position position="50"/>
    </location>
    <ligand>
        <name>ATP</name>
        <dbReference type="ChEBI" id="CHEBI:30616"/>
    </ligand>
</feature>
<dbReference type="FunFam" id="1.10.510.10:FF:000154">
    <property type="entry name" value="Serine/threonine-protein kinase SIK2"/>
    <property type="match status" value="1"/>
</dbReference>
<dbReference type="InterPro" id="IPR015940">
    <property type="entry name" value="UBA"/>
</dbReference>
<dbReference type="GO" id="GO:0005737">
    <property type="term" value="C:cytoplasm"/>
    <property type="evidence" value="ECO:0007669"/>
    <property type="project" value="UniProtKB-SubCell"/>
</dbReference>
<sequence>MVMADCHQKPVLRGPVRVGFYDIERTLGKGNFAVVKLARHRITKTEVAIKIIDKTQLDAVNLEKIYREVQIMKMLDHPHIIKLYQVMETKNMLYLVTEYAKNGEIFDYLAKHGRLSEPEARRKFWQILSAVEYCHNRNIVHRDLKAENLLLDGHMNIKIADFGFGNFFQPGKPLATWCGSPPYAAPEVFEGQQYEGPQLDIWSMGVVLYVLVCGALPFDGPSLPVLRQRVLEGRFRIPYFMTEDCEHLIRRMLVLDPSKRLSIGQIKEHKWMVMEVPVQRPMLYQQTAEGQAGVGEYSEQVLRLMHSLGIDQHKTVESLQNKSYNHFAAIYYLLVERLKAHRCSFPVEPRLDARQRRPSTIAEQTVVKASSAAPQVSLLPQNVRLLRSPAVPQASADSFTFPQSSCATEHSLMEEEVGTPKVNGCMLDPLPPVAVRKSSVSSPSNMMETSIDEGIETEELDTEDDHTHVFNAYQSARFGQRRHTLSEVTNQPGIITSGGKLFSVGHNPSLGSVDSEYDMGSMHSDLSLLEDAPSLNEVVLANTPVTRMTPPFMSALPANPAMQALSAQRRETHNRSPISFREGRRASDTSLTQGLVAFRQHLQNLARTKGILELNKVYEQMGSGETPSLGLLSPQAHPHDLLDPALQKATLMANSPSSCQMFCKETPRSLEQQLQEHRLQQKRLYLQKQSQMQAYFNQMHIVEDPYAPCATMGHQDSGAPPQPQGSMAPAHQQTQSPQASPQFAHTQPLGPLMEPNPESLTYEPYLGHYTQMQPLPQSFSAQLHPQQLEPLNYTYSAYDPSHSAQGEVLYPEQYDYPLDPGQPPPPAEGGAAGYEGLALADPFLDSEMETVDSQHGFVLVN</sequence>
<evidence type="ECO:0000256" key="11">
    <source>
        <dbReference type="ARBA" id="ARBA00022840"/>
    </source>
</evidence>
<name>A0A8C1PB12_CYPCA</name>
<keyword evidence="8" id="KW-0479">Metal-binding</keyword>
<feature type="region of interest" description="Disordered" evidence="16">
    <location>
        <begin position="712"/>
        <end position="760"/>
    </location>
</feature>
<dbReference type="PROSITE" id="PS50030">
    <property type="entry name" value="UBA"/>
    <property type="match status" value="1"/>
</dbReference>
<protein>
    <recommendedName>
        <fullName evidence="3">non-specific serine/threonine protein kinase</fullName>
        <ecNumber evidence="3">2.7.11.1</ecNumber>
    </recommendedName>
</protein>
<comment type="cofactor">
    <cofactor evidence="1">
        <name>Mg(2+)</name>
        <dbReference type="ChEBI" id="CHEBI:18420"/>
    </cofactor>
</comment>
<dbReference type="InterPro" id="IPR017441">
    <property type="entry name" value="Protein_kinase_ATP_BS"/>
</dbReference>
<evidence type="ECO:0000256" key="9">
    <source>
        <dbReference type="ARBA" id="ARBA00022741"/>
    </source>
</evidence>
<evidence type="ECO:0000256" key="3">
    <source>
        <dbReference type="ARBA" id="ARBA00012513"/>
    </source>
</evidence>
<dbReference type="Proteomes" id="UP000694427">
    <property type="component" value="Unplaced"/>
</dbReference>
<dbReference type="GO" id="GO:0046872">
    <property type="term" value="F:metal ion binding"/>
    <property type="evidence" value="ECO:0007669"/>
    <property type="project" value="UniProtKB-KW"/>
</dbReference>
<keyword evidence="6" id="KW-0597">Phosphoprotein</keyword>
<evidence type="ECO:0000313" key="20">
    <source>
        <dbReference type="Proteomes" id="UP000694427"/>
    </source>
</evidence>
<keyword evidence="7" id="KW-0808">Transferase</keyword>
<evidence type="ECO:0000259" key="18">
    <source>
        <dbReference type="PROSITE" id="PS50030"/>
    </source>
</evidence>
<reference evidence="19" key="2">
    <citation type="submission" date="2025-09" db="UniProtKB">
        <authorList>
            <consortium name="Ensembl"/>
        </authorList>
    </citation>
    <scope>IDENTIFICATION</scope>
</reference>
<evidence type="ECO:0000256" key="8">
    <source>
        <dbReference type="ARBA" id="ARBA00022723"/>
    </source>
</evidence>